<dbReference type="PANTHER" id="PTHR43311">
    <property type="entry name" value="GLUTAMATE--TRNA LIGASE"/>
    <property type="match status" value="1"/>
</dbReference>
<evidence type="ECO:0000313" key="10">
    <source>
        <dbReference type="EMBL" id="QNN47037.1"/>
    </source>
</evidence>
<dbReference type="InterPro" id="IPR020058">
    <property type="entry name" value="Glu/Gln-tRNA-synth_Ib_cat-dom"/>
</dbReference>
<organism evidence="10 11">
    <name type="scientific">Thermomonas brevis</name>
    <dbReference type="NCBI Taxonomy" id="215691"/>
    <lineage>
        <taxon>Bacteria</taxon>
        <taxon>Pseudomonadati</taxon>
        <taxon>Pseudomonadota</taxon>
        <taxon>Gammaproteobacteria</taxon>
        <taxon>Lysobacterales</taxon>
        <taxon>Lysobacteraceae</taxon>
        <taxon>Thermomonas</taxon>
    </lineage>
</organism>
<evidence type="ECO:0000256" key="8">
    <source>
        <dbReference type="RuleBase" id="RU363037"/>
    </source>
</evidence>
<feature type="domain" description="Glutamyl/glutaminyl-tRNA synthetase class Ib catalytic" evidence="9">
    <location>
        <begin position="125"/>
        <end position="233"/>
    </location>
</feature>
<comment type="caution">
    <text evidence="7">Lacks conserved residue(s) required for the propagation of feature annotation.</text>
</comment>
<dbReference type="HAMAP" id="MF_01428">
    <property type="entry name" value="Glu_Q_tRNA_synth"/>
    <property type="match status" value="1"/>
</dbReference>
<evidence type="ECO:0000313" key="11">
    <source>
        <dbReference type="Proteomes" id="UP000515977"/>
    </source>
</evidence>
<dbReference type="RefSeq" id="WP_187570785.1">
    <property type="nucleotide sequence ID" value="NZ_CP060711.1"/>
</dbReference>
<feature type="binding site" evidence="7">
    <location>
        <position position="43"/>
    </location>
    <ligand>
        <name>L-glutamate</name>
        <dbReference type="ChEBI" id="CHEBI:29985"/>
    </ligand>
</feature>
<feature type="binding site" evidence="7">
    <location>
        <position position="187"/>
    </location>
    <ligand>
        <name>L-glutamate</name>
        <dbReference type="ChEBI" id="CHEBI:29985"/>
    </ligand>
</feature>
<dbReference type="AlphaFoldDB" id="A0A7G9QUL2"/>
<feature type="domain" description="Glutamyl/glutaminyl-tRNA synthetase class Ib catalytic" evidence="9">
    <location>
        <begin position="5"/>
        <end position="109"/>
    </location>
</feature>
<comment type="similarity">
    <text evidence="7">Belongs to the class-I aminoacyl-tRNA synthetase family. GluQ subfamily.</text>
</comment>
<evidence type="ECO:0000256" key="1">
    <source>
        <dbReference type="ARBA" id="ARBA00022598"/>
    </source>
</evidence>
<evidence type="ECO:0000256" key="4">
    <source>
        <dbReference type="ARBA" id="ARBA00022833"/>
    </source>
</evidence>
<dbReference type="InterPro" id="IPR014729">
    <property type="entry name" value="Rossmann-like_a/b/a_fold"/>
</dbReference>
<dbReference type="EMBL" id="CP060711">
    <property type="protein sequence ID" value="QNN47037.1"/>
    <property type="molecule type" value="Genomic_DNA"/>
</dbReference>
<evidence type="ECO:0000256" key="3">
    <source>
        <dbReference type="ARBA" id="ARBA00022741"/>
    </source>
</evidence>
<dbReference type="Pfam" id="PF00749">
    <property type="entry name" value="tRNA-synt_1c"/>
    <property type="match status" value="2"/>
</dbReference>
<gene>
    <name evidence="10" type="primary">gluQRS</name>
    <name evidence="7" type="synonym">gluQ</name>
    <name evidence="10" type="ORF">H9L17_02390</name>
</gene>
<dbReference type="PRINTS" id="PR00987">
    <property type="entry name" value="TRNASYNTHGLU"/>
</dbReference>
<proteinExistence type="inferred from homology"/>
<dbReference type="EC" id="6.1.1.-" evidence="7"/>
<evidence type="ECO:0000256" key="7">
    <source>
        <dbReference type="HAMAP-Rule" id="MF_01428"/>
    </source>
</evidence>
<evidence type="ECO:0000259" key="9">
    <source>
        <dbReference type="Pfam" id="PF00749"/>
    </source>
</evidence>
<dbReference type="InterPro" id="IPR000924">
    <property type="entry name" value="Glu/Gln-tRNA-synth"/>
</dbReference>
<dbReference type="Proteomes" id="UP000515977">
    <property type="component" value="Chromosome"/>
</dbReference>
<keyword evidence="3 7" id="KW-0547">Nucleotide-binding</keyword>
<evidence type="ECO:0000256" key="2">
    <source>
        <dbReference type="ARBA" id="ARBA00022723"/>
    </source>
</evidence>
<dbReference type="Gene3D" id="3.40.50.620">
    <property type="entry name" value="HUPs"/>
    <property type="match status" value="1"/>
</dbReference>
<dbReference type="GO" id="GO:0008270">
    <property type="term" value="F:zinc ion binding"/>
    <property type="evidence" value="ECO:0007669"/>
    <property type="project" value="InterPro"/>
</dbReference>
<dbReference type="SUPFAM" id="SSF52374">
    <property type="entry name" value="Nucleotidylyl transferase"/>
    <property type="match status" value="1"/>
</dbReference>
<dbReference type="KEGG" id="tbv:H9L17_02390"/>
<dbReference type="PANTHER" id="PTHR43311:SF1">
    <property type="entry name" value="GLUTAMYL-Q TRNA(ASP) SYNTHETASE"/>
    <property type="match status" value="1"/>
</dbReference>
<dbReference type="GO" id="GO:0005829">
    <property type="term" value="C:cytosol"/>
    <property type="evidence" value="ECO:0007669"/>
    <property type="project" value="TreeGrafter"/>
</dbReference>
<keyword evidence="8" id="KW-0648">Protein biosynthesis</keyword>
<protein>
    <recommendedName>
        <fullName evidence="7">Glutamyl-Q tRNA(Asp) synthetase</fullName>
        <shortName evidence="7">Glu-Q-RSs</shortName>
        <ecNumber evidence="7">6.1.1.-</ecNumber>
    </recommendedName>
</protein>
<dbReference type="NCBIfam" id="TIGR03838">
    <property type="entry name" value="queuosine_YadB"/>
    <property type="match status" value="1"/>
</dbReference>
<feature type="short sequence motif" description="'HIGH' region" evidence="7">
    <location>
        <begin position="10"/>
        <end position="20"/>
    </location>
</feature>
<feature type="short sequence motif" description="'KMSKS' region" evidence="7">
    <location>
        <begin position="225"/>
        <end position="229"/>
    </location>
</feature>
<comment type="function">
    <text evidence="7">Catalyzes the tRNA-independent activation of glutamate in presence of ATP and the subsequent transfer of glutamate onto a tRNA(Asp). Glutamate is transferred on the 2-amino-5-(4,5-dihydroxy-2-cyclopenten-1-yl) moiety of the queuosine in the wobble position of the QUC anticodon.</text>
</comment>
<keyword evidence="2" id="KW-0479">Metal-binding</keyword>
<dbReference type="GO" id="GO:0006400">
    <property type="term" value="P:tRNA modification"/>
    <property type="evidence" value="ECO:0007669"/>
    <property type="project" value="InterPro"/>
</dbReference>
<evidence type="ECO:0000256" key="5">
    <source>
        <dbReference type="ARBA" id="ARBA00022840"/>
    </source>
</evidence>
<dbReference type="NCBIfam" id="NF004314">
    <property type="entry name" value="PRK05710.1-3"/>
    <property type="match status" value="1"/>
</dbReference>
<keyword evidence="1 7" id="KW-0436">Ligase</keyword>
<dbReference type="GO" id="GO:0006424">
    <property type="term" value="P:glutamyl-tRNA aminoacylation"/>
    <property type="evidence" value="ECO:0007669"/>
    <property type="project" value="InterPro"/>
</dbReference>
<feature type="binding site" evidence="7">
    <location>
        <position position="169"/>
    </location>
    <ligand>
        <name>L-glutamate</name>
        <dbReference type="ChEBI" id="CHEBI:29985"/>
    </ligand>
</feature>
<name>A0A7G9QUL2_9GAMM</name>
<keyword evidence="5 7" id="KW-0067">ATP-binding</keyword>
<keyword evidence="11" id="KW-1185">Reference proteome</keyword>
<evidence type="ECO:0000256" key="6">
    <source>
        <dbReference type="ARBA" id="ARBA00023146"/>
    </source>
</evidence>
<dbReference type="GO" id="GO:0005524">
    <property type="term" value="F:ATP binding"/>
    <property type="evidence" value="ECO:0007669"/>
    <property type="project" value="UniProtKB-KW"/>
</dbReference>
<accession>A0A7G9QUL2</accession>
<feature type="binding site" evidence="7">
    <location>
        <begin position="7"/>
        <end position="11"/>
    </location>
    <ligand>
        <name>L-glutamate</name>
        <dbReference type="ChEBI" id="CHEBI:29985"/>
    </ligand>
</feature>
<sequence length="300" mass="32186">MPAYRGRFAPSPTGPLHAGSLLAALGSWLLARQAGGQWLVRIEDVDPPREVAGAAQAQLATLAAFGLHPDGGVDYQSERGHLYLAALERLLADGLAFECHCSRSELAAVGGIHRRCVAAQPRPDPAIRLRVPDGCEIAFDDAVHGRIVQRVDTEVGDFVLRRSDGLWAYQLAVVVDDAEQGITDVVRGADLLDSTPRQRLLQRALGLPTPRYAHLPLLLGADGRKLSKSEAALPVSLDDPLATLRLLWACLGQAPLADERTRTTAEFLREAVAAFHLERVPTRAPPVSAAAHNANANSRA</sequence>
<reference evidence="10 11" key="1">
    <citation type="submission" date="2020-08" db="EMBL/GenBank/DDBJ databases">
        <title>Genome sequence of Thermomonas brevis KACC 16975T.</title>
        <authorList>
            <person name="Hyun D.-W."/>
            <person name="Bae J.-W."/>
        </authorList>
    </citation>
    <scope>NUCLEOTIDE SEQUENCE [LARGE SCALE GENOMIC DNA]</scope>
    <source>
        <strain evidence="10 11">KACC 16975</strain>
    </source>
</reference>
<dbReference type="GO" id="GO:0004818">
    <property type="term" value="F:glutamate-tRNA ligase activity"/>
    <property type="evidence" value="ECO:0007669"/>
    <property type="project" value="TreeGrafter"/>
</dbReference>
<dbReference type="InterPro" id="IPR022380">
    <property type="entry name" value="Glu-Q_tRNA(Asp)_Synthase"/>
</dbReference>
<keyword evidence="4" id="KW-0862">Zinc</keyword>
<feature type="binding site" evidence="7">
    <location>
        <position position="228"/>
    </location>
    <ligand>
        <name>ATP</name>
        <dbReference type="ChEBI" id="CHEBI:30616"/>
    </ligand>
</feature>
<keyword evidence="6 7" id="KW-0030">Aminoacyl-tRNA synthetase</keyword>
<dbReference type="InterPro" id="IPR049940">
    <property type="entry name" value="GluQ/Sye"/>
</dbReference>